<sequence length="237" mass="27502">MTHKLYIVRNLNRNIFLGLDWLRSRGVRVYHDLTYIPLVEDKPISSIARLRNKIRIPPQTAHICHYHIRKHPELPVDREYEVSPLESGCLCNEPGLLMTNSVSKLSGNRRLPVFLVNTTNKTLSFKKGTTIASINQINVTDILVVDKPISPKAINPEQCPQKSRQQDHDFDKTDVPPEYKQDMIRLLMRNNDLFTQTDAKLSYTDTFRMKKDTGDHSPIKLRPYRTKLNTRRSSIKL</sequence>
<feature type="region of interest" description="Disordered" evidence="1">
    <location>
        <begin position="153"/>
        <end position="175"/>
    </location>
</feature>
<dbReference type="EMBL" id="CP111027">
    <property type="protein sequence ID" value="WAR29625.1"/>
    <property type="molecule type" value="Genomic_DNA"/>
</dbReference>
<proteinExistence type="predicted"/>
<protein>
    <submittedName>
        <fullName evidence="2">Uncharacterized protein</fullName>
    </submittedName>
</protein>
<reference evidence="2" key="1">
    <citation type="submission" date="2022-11" db="EMBL/GenBank/DDBJ databases">
        <title>Centuries of genome instability and evolution in soft-shell clam transmissible cancer (bioRxiv).</title>
        <authorList>
            <person name="Hart S.F.M."/>
            <person name="Yonemitsu M.A."/>
            <person name="Giersch R.M."/>
            <person name="Beal B.F."/>
            <person name="Arriagada G."/>
            <person name="Davis B.W."/>
            <person name="Ostrander E.A."/>
            <person name="Goff S.P."/>
            <person name="Metzger M.J."/>
        </authorList>
    </citation>
    <scope>NUCLEOTIDE SEQUENCE</scope>
    <source>
        <strain evidence="2">MELC-2E11</strain>
        <tissue evidence="2">Siphon/mantle</tissue>
    </source>
</reference>
<accession>A0ABY7G651</accession>
<feature type="compositionally biased region" description="Basic and acidic residues" evidence="1">
    <location>
        <begin position="164"/>
        <end position="175"/>
    </location>
</feature>
<evidence type="ECO:0000256" key="1">
    <source>
        <dbReference type="SAM" id="MobiDB-lite"/>
    </source>
</evidence>
<evidence type="ECO:0000313" key="3">
    <source>
        <dbReference type="Proteomes" id="UP001164746"/>
    </source>
</evidence>
<organism evidence="2 3">
    <name type="scientific">Mya arenaria</name>
    <name type="common">Soft-shell clam</name>
    <dbReference type="NCBI Taxonomy" id="6604"/>
    <lineage>
        <taxon>Eukaryota</taxon>
        <taxon>Metazoa</taxon>
        <taxon>Spiralia</taxon>
        <taxon>Lophotrochozoa</taxon>
        <taxon>Mollusca</taxon>
        <taxon>Bivalvia</taxon>
        <taxon>Autobranchia</taxon>
        <taxon>Heteroconchia</taxon>
        <taxon>Euheterodonta</taxon>
        <taxon>Imparidentia</taxon>
        <taxon>Neoheterodontei</taxon>
        <taxon>Myida</taxon>
        <taxon>Myoidea</taxon>
        <taxon>Myidae</taxon>
        <taxon>Mya</taxon>
    </lineage>
</organism>
<gene>
    <name evidence="2" type="ORF">MAR_003193</name>
</gene>
<dbReference type="Proteomes" id="UP001164746">
    <property type="component" value="Chromosome 16"/>
</dbReference>
<evidence type="ECO:0000313" key="2">
    <source>
        <dbReference type="EMBL" id="WAR29625.1"/>
    </source>
</evidence>
<name>A0ABY7G651_MYAAR</name>
<keyword evidence="3" id="KW-1185">Reference proteome</keyword>